<gene>
    <name evidence="1" type="ORF">HETIRDRAFT_481743</name>
</gene>
<evidence type="ECO:0000313" key="2">
    <source>
        <dbReference type="Proteomes" id="UP000030671"/>
    </source>
</evidence>
<organism evidence="1 2">
    <name type="scientific">Heterobasidion irregulare (strain TC 32-1)</name>
    <dbReference type="NCBI Taxonomy" id="747525"/>
    <lineage>
        <taxon>Eukaryota</taxon>
        <taxon>Fungi</taxon>
        <taxon>Dikarya</taxon>
        <taxon>Basidiomycota</taxon>
        <taxon>Agaricomycotina</taxon>
        <taxon>Agaricomycetes</taxon>
        <taxon>Russulales</taxon>
        <taxon>Bondarzewiaceae</taxon>
        <taxon>Heterobasidion</taxon>
        <taxon>Heterobasidion annosum species complex</taxon>
    </lineage>
</organism>
<dbReference type="HOGENOM" id="CLU_2455011_0_0_1"/>
<accession>W4JTP9</accession>
<evidence type="ECO:0000313" key="1">
    <source>
        <dbReference type="EMBL" id="ETW76261.1"/>
    </source>
</evidence>
<reference evidence="1 2" key="1">
    <citation type="journal article" date="2012" name="New Phytol.">
        <title>Insight into trade-off between wood decay and parasitism from the genome of a fungal forest pathogen.</title>
        <authorList>
            <person name="Olson A."/>
            <person name="Aerts A."/>
            <person name="Asiegbu F."/>
            <person name="Belbahri L."/>
            <person name="Bouzid O."/>
            <person name="Broberg A."/>
            <person name="Canback B."/>
            <person name="Coutinho P.M."/>
            <person name="Cullen D."/>
            <person name="Dalman K."/>
            <person name="Deflorio G."/>
            <person name="van Diepen L.T."/>
            <person name="Dunand C."/>
            <person name="Duplessis S."/>
            <person name="Durling M."/>
            <person name="Gonthier P."/>
            <person name="Grimwood J."/>
            <person name="Fossdal C.G."/>
            <person name="Hansson D."/>
            <person name="Henrissat B."/>
            <person name="Hietala A."/>
            <person name="Himmelstrand K."/>
            <person name="Hoffmeister D."/>
            <person name="Hogberg N."/>
            <person name="James T.Y."/>
            <person name="Karlsson M."/>
            <person name="Kohler A."/>
            <person name="Kues U."/>
            <person name="Lee Y.H."/>
            <person name="Lin Y.C."/>
            <person name="Lind M."/>
            <person name="Lindquist E."/>
            <person name="Lombard V."/>
            <person name="Lucas S."/>
            <person name="Lunden K."/>
            <person name="Morin E."/>
            <person name="Murat C."/>
            <person name="Park J."/>
            <person name="Raffaello T."/>
            <person name="Rouze P."/>
            <person name="Salamov A."/>
            <person name="Schmutz J."/>
            <person name="Solheim H."/>
            <person name="Stahlberg J."/>
            <person name="Velez H."/>
            <person name="de Vries R.P."/>
            <person name="Wiebenga A."/>
            <person name="Woodward S."/>
            <person name="Yakovlev I."/>
            <person name="Garbelotto M."/>
            <person name="Martin F."/>
            <person name="Grigoriev I.V."/>
            <person name="Stenlid J."/>
        </authorList>
    </citation>
    <scope>NUCLEOTIDE SEQUENCE [LARGE SCALE GENOMIC DNA]</scope>
    <source>
        <strain evidence="1 2">TC 32-1</strain>
    </source>
</reference>
<dbReference type="EMBL" id="KI925465">
    <property type="protein sequence ID" value="ETW76261.1"/>
    <property type="molecule type" value="Genomic_DNA"/>
</dbReference>
<dbReference type="InParanoid" id="W4JTP9"/>
<dbReference type="KEGG" id="hir:HETIRDRAFT_481743"/>
<protein>
    <submittedName>
        <fullName evidence="1">Uncharacterized protein</fullName>
    </submittedName>
</protein>
<name>W4JTP9_HETIT</name>
<sequence length="89" mass="10508">MRLFSADLPVSFLAHLICPYLEFSSIKLECCRRWLVRPWKALLIGLVQIAEWPRIPSLMVYSVRRESVAEYNRTRFDQTGILCRSIHLQ</sequence>
<dbReference type="GeneID" id="20677988"/>
<dbReference type="Proteomes" id="UP000030671">
    <property type="component" value="Unassembled WGS sequence"/>
</dbReference>
<dbReference type="RefSeq" id="XP_009552462.1">
    <property type="nucleotide sequence ID" value="XM_009554167.1"/>
</dbReference>
<proteinExistence type="predicted"/>
<keyword evidence="2" id="KW-1185">Reference proteome</keyword>
<dbReference type="AlphaFoldDB" id="W4JTP9"/>